<reference evidence="2" key="1">
    <citation type="submission" date="2017-05" db="UniProtKB">
        <authorList>
            <consortium name="EnsemblMetazoa"/>
        </authorList>
    </citation>
    <scope>IDENTIFICATION</scope>
</reference>
<name>A0A1X7UZ83_AMPQE</name>
<organism evidence="2">
    <name type="scientific">Amphimedon queenslandica</name>
    <name type="common">Sponge</name>
    <dbReference type="NCBI Taxonomy" id="400682"/>
    <lineage>
        <taxon>Eukaryota</taxon>
        <taxon>Metazoa</taxon>
        <taxon>Porifera</taxon>
        <taxon>Demospongiae</taxon>
        <taxon>Heteroscleromorpha</taxon>
        <taxon>Haplosclerida</taxon>
        <taxon>Niphatidae</taxon>
        <taxon>Amphimedon</taxon>
    </lineage>
</organism>
<feature type="compositionally biased region" description="Polar residues" evidence="1">
    <location>
        <begin position="100"/>
        <end position="112"/>
    </location>
</feature>
<evidence type="ECO:0000256" key="1">
    <source>
        <dbReference type="SAM" id="MobiDB-lite"/>
    </source>
</evidence>
<protein>
    <submittedName>
        <fullName evidence="2">Uncharacterized protein</fullName>
    </submittedName>
</protein>
<feature type="compositionally biased region" description="Basic residues" evidence="1">
    <location>
        <begin position="45"/>
        <end position="54"/>
    </location>
</feature>
<accession>A0A1X7UZ83</accession>
<proteinExistence type="predicted"/>
<sequence>MIPFRDFNEFNPIFLVRESRERKENERIERESEEEAQHLEEEKAKTKKKGRGQQHQKAVSSDIAKPFPGHASTSGPESAIATHLTTGPLRTQRAMASRASIVSSTNESQQGRGSDDVYHSITPVTPTLNEILKGLGLRSDGGPMPDPISF</sequence>
<dbReference type="InParanoid" id="A0A1X7UZ83"/>
<dbReference type="EnsemblMetazoa" id="Aqu2.1.32839_001">
    <property type="protein sequence ID" value="Aqu2.1.32839_001"/>
    <property type="gene ID" value="Aqu2.1.32839"/>
</dbReference>
<evidence type="ECO:0000313" key="2">
    <source>
        <dbReference type="EnsemblMetazoa" id="Aqu2.1.32839_001"/>
    </source>
</evidence>
<feature type="compositionally biased region" description="Basic and acidic residues" evidence="1">
    <location>
        <begin position="18"/>
        <end position="44"/>
    </location>
</feature>
<feature type="region of interest" description="Disordered" evidence="1">
    <location>
        <begin position="18"/>
        <end position="121"/>
    </location>
</feature>
<dbReference type="AlphaFoldDB" id="A0A1X7UZ83"/>